<evidence type="ECO:0000313" key="8">
    <source>
        <dbReference type="EMBL" id="ORZ35038.1"/>
    </source>
</evidence>
<keyword evidence="4 6" id="KW-0009">Actin-binding</keyword>
<evidence type="ECO:0000256" key="4">
    <source>
        <dbReference type="ARBA" id="ARBA00023203"/>
    </source>
</evidence>
<dbReference type="AlphaFoldDB" id="A0A1Y2HKA0"/>
<dbReference type="Gene3D" id="3.90.1150.210">
    <property type="entry name" value="F-actin capping protein, beta subunit"/>
    <property type="match status" value="1"/>
</dbReference>
<evidence type="ECO:0000256" key="5">
    <source>
        <dbReference type="ARBA" id="ARBA00025389"/>
    </source>
</evidence>
<sequence length="311" mass="33334">MNSPSGSPTAVAAAPGASSAPGSPNSPAAASVHSASAGVAALAVSSPEIDIANDFIAQAPPGELENVLADLRVLHGNVDALNAGVVSGIEKYNLDQFAVVNVTWGEHTPILCEPAKLDNGRFIDPRANKSFAVDHATLAISDSADEEPSPQEAVRADLQTHLDSYIQSHYPRGVGLVYVATADAGFHIVIVDSKYKSDNFWNGRWRSHWTWANGKLTGTLRATVHYFENGNVQLAFNNDISLDLAADSKPDAVIKAIRKAENDRHKSLNDAYQEMSDNAFRNLRRALPLTKAKVDWNKLANYKVAAELAGK</sequence>
<dbReference type="GO" id="GO:0051016">
    <property type="term" value="P:barbed-end actin filament capping"/>
    <property type="evidence" value="ECO:0007669"/>
    <property type="project" value="UniProtKB-UniRule"/>
</dbReference>
<evidence type="ECO:0000313" key="9">
    <source>
        <dbReference type="Proteomes" id="UP000193411"/>
    </source>
</evidence>
<dbReference type="SUPFAM" id="SSF90096">
    <property type="entry name" value="Subunits of heterodimeric actin filament capping protein Capz"/>
    <property type="match status" value="1"/>
</dbReference>
<dbReference type="PANTHER" id="PTHR10653">
    <property type="entry name" value="F-ACTIN-CAPPING PROTEIN SUBUNIT ALPHA"/>
    <property type="match status" value="1"/>
</dbReference>
<dbReference type="GO" id="GO:0030479">
    <property type="term" value="C:actin cortical patch"/>
    <property type="evidence" value="ECO:0007669"/>
    <property type="project" value="TreeGrafter"/>
</dbReference>
<dbReference type="InterPro" id="IPR042489">
    <property type="entry name" value="CapZ_alpha_1"/>
</dbReference>
<comment type="function">
    <text evidence="5 6">F-actin-capping proteins bind in a Ca(2+)-independent manner to the fast growing ends of actin filaments (barbed end) thereby blocking the exchange of subunits at these ends. Unlike other capping proteins (such as gelsolin and severin), these proteins do not sever actin filaments.</text>
</comment>
<accession>A0A1Y2HKA0</accession>
<feature type="region of interest" description="Disordered" evidence="7">
    <location>
        <begin position="1"/>
        <end position="30"/>
    </location>
</feature>
<evidence type="ECO:0000256" key="1">
    <source>
        <dbReference type="ARBA" id="ARBA00010479"/>
    </source>
</evidence>
<dbReference type="Pfam" id="PF01267">
    <property type="entry name" value="F-actin_cap_A"/>
    <property type="match status" value="1"/>
</dbReference>
<comment type="caution">
    <text evidence="8">The sequence shown here is derived from an EMBL/GenBank/DDBJ whole genome shotgun (WGS) entry which is preliminary data.</text>
</comment>
<proteinExistence type="inferred from homology"/>
<dbReference type="FunFam" id="3.90.1150.210:FF:000003">
    <property type="entry name" value="F-actin-capping protein subunit alpha"/>
    <property type="match status" value="1"/>
</dbReference>
<dbReference type="PRINTS" id="PR00191">
    <property type="entry name" value="FACTINCAPA"/>
</dbReference>
<comment type="similarity">
    <text evidence="1 6">Belongs to the F-actin-capping protein alpha subunit family.</text>
</comment>
<keyword evidence="3 6" id="KW-0117">Actin capping</keyword>
<dbReference type="InterPro" id="IPR042276">
    <property type="entry name" value="CapZ_alpha/beta_2"/>
</dbReference>
<dbReference type="InterPro" id="IPR037282">
    <property type="entry name" value="CapZ_alpha/beta"/>
</dbReference>
<dbReference type="InterPro" id="IPR002189">
    <property type="entry name" value="CapZ_alpha"/>
</dbReference>
<dbReference type="STRING" id="765915.A0A1Y2HKA0"/>
<reference evidence="8 9" key="1">
    <citation type="submission" date="2016-07" db="EMBL/GenBank/DDBJ databases">
        <title>Pervasive Adenine N6-methylation of Active Genes in Fungi.</title>
        <authorList>
            <consortium name="DOE Joint Genome Institute"/>
            <person name="Mondo S.J."/>
            <person name="Dannebaum R.O."/>
            <person name="Kuo R.C."/>
            <person name="Labutti K."/>
            <person name="Haridas S."/>
            <person name="Kuo A."/>
            <person name="Salamov A."/>
            <person name="Ahrendt S.R."/>
            <person name="Lipzen A."/>
            <person name="Sullivan W."/>
            <person name="Andreopoulos W.B."/>
            <person name="Clum A."/>
            <person name="Lindquist E."/>
            <person name="Daum C."/>
            <person name="Ramamoorthy G.K."/>
            <person name="Gryganskyi A."/>
            <person name="Culley D."/>
            <person name="Magnuson J.K."/>
            <person name="James T.Y."/>
            <person name="O'Malley M.A."/>
            <person name="Stajich J.E."/>
            <person name="Spatafora J.W."/>
            <person name="Visel A."/>
            <person name="Grigoriev I.V."/>
        </authorList>
    </citation>
    <scope>NUCLEOTIDE SEQUENCE [LARGE SCALE GENOMIC DNA]</scope>
    <source>
        <strain evidence="8 9">PL171</strain>
    </source>
</reference>
<gene>
    <name evidence="8" type="ORF">BCR44DRAFT_1499929</name>
</gene>
<evidence type="ECO:0000256" key="3">
    <source>
        <dbReference type="ARBA" id="ARBA00022467"/>
    </source>
</evidence>
<keyword evidence="9" id="KW-1185">Reference proteome</keyword>
<dbReference type="Proteomes" id="UP000193411">
    <property type="component" value="Unassembled WGS sequence"/>
</dbReference>
<comment type="subunit">
    <text evidence="6">Heterodimer of an alpha and a beta subunit.</text>
</comment>
<dbReference type="PANTHER" id="PTHR10653:SF0">
    <property type="entry name" value="F-ACTIN-CAPPING PROTEIN SUBUNIT ALPHA"/>
    <property type="match status" value="1"/>
</dbReference>
<dbReference type="GO" id="GO:0051015">
    <property type="term" value="F:actin filament binding"/>
    <property type="evidence" value="ECO:0007669"/>
    <property type="project" value="TreeGrafter"/>
</dbReference>
<dbReference type="GO" id="GO:0030036">
    <property type="term" value="P:actin cytoskeleton organization"/>
    <property type="evidence" value="ECO:0007669"/>
    <property type="project" value="TreeGrafter"/>
</dbReference>
<dbReference type="OrthoDB" id="340550at2759"/>
<dbReference type="Gene3D" id="3.30.1140.60">
    <property type="entry name" value="F-actin capping protein, alpha subunit"/>
    <property type="match status" value="1"/>
</dbReference>
<dbReference type="GO" id="GO:0008290">
    <property type="term" value="C:F-actin capping protein complex"/>
    <property type="evidence" value="ECO:0007669"/>
    <property type="project" value="UniProtKB-UniRule"/>
</dbReference>
<evidence type="ECO:0000256" key="2">
    <source>
        <dbReference type="ARBA" id="ARBA00014038"/>
    </source>
</evidence>
<protein>
    <recommendedName>
        <fullName evidence="2 6">F-actin-capping protein subunit alpha</fullName>
    </recommendedName>
</protein>
<evidence type="ECO:0000256" key="7">
    <source>
        <dbReference type="SAM" id="MobiDB-lite"/>
    </source>
</evidence>
<organism evidence="8 9">
    <name type="scientific">Catenaria anguillulae PL171</name>
    <dbReference type="NCBI Taxonomy" id="765915"/>
    <lineage>
        <taxon>Eukaryota</taxon>
        <taxon>Fungi</taxon>
        <taxon>Fungi incertae sedis</taxon>
        <taxon>Blastocladiomycota</taxon>
        <taxon>Blastocladiomycetes</taxon>
        <taxon>Blastocladiales</taxon>
        <taxon>Catenariaceae</taxon>
        <taxon>Catenaria</taxon>
    </lineage>
</organism>
<dbReference type="EMBL" id="MCFL01000024">
    <property type="protein sequence ID" value="ORZ35038.1"/>
    <property type="molecule type" value="Genomic_DNA"/>
</dbReference>
<name>A0A1Y2HKA0_9FUNG</name>
<evidence type="ECO:0000256" key="6">
    <source>
        <dbReference type="RuleBase" id="RU365077"/>
    </source>
</evidence>